<dbReference type="PIRSF" id="PIRSF000429">
    <property type="entry name" value="Ac-CoA_Ac_transf"/>
    <property type="match status" value="1"/>
</dbReference>
<evidence type="ECO:0000256" key="5">
    <source>
        <dbReference type="PIRSR" id="PIRSR000429-1"/>
    </source>
</evidence>
<dbReference type="EC" id="2.3.1.9" evidence="8"/>
<feature type="domain" description="Rhodanese" evidence="7">
    <location>
        <begin position="92"/>
        <end position="131"/>
    </location>
</feature>
<dbReference type="RefSeq" id="WP_028614048.1">
    <property type="nucleotide sequence ID" value="NZ_CP010979.1"/>
</dbReference>
<organism evidence="8 9">
    <name type="scientific">Pseudomonas putida S13.1.2</name>
    <dbReference type="NCBI Taxonomy" id="1384061"/>
    <lineage>
        <taxon>Bacteria</taxon>
        <taxon>Pseudomonadati</taxon>
        <taxon>Pseudomonadota</taxon>
        <taxon>Gammaproteobacteria</taxon>
        <taxon>Pseudomonadales</taxon>
        <taxon>Pseudomonadaceae</taxon>
        <taxon>Pseudomonas</taxon>
    </lineage>
</organism>
<feature type="active site" description="Acyl-thioester intermediate" evidence="5">
    <location>
        <position position="92"/>
    </location>
</feature>
<dbReference type="GO" id="GO:0003985">
    <property type="term" value="F:acetyl-CoA C-acetyltransferase activity"/>
    <property type="evidence" value="ECO:0007669"/>
    <property type="project" value="UniProtKB-EC"/>
</dbReference>
<dbReference type="Gene3D" id="3.40.47.10">
    <property type="match status" value="2"/>
</dbReference>
<feature type="active site" description="Proton acceptor" evidence="5">
    <location>
        <position position="352"/>
    </location>
</feature>
<keyword evidence="2 6" id="KW-0808">Transferase</keyword>
<dbReference type="FunFam" id="3.40.47.10:FF:000010">
    <property type="entry name" value="Acetyl-CoA acetyltransferase (Thiolase)"/>
    <property type="match status" value="1"/>
</dbReference>
<gene>
    <name evidence="8" type="ORF">N805_13510</name>
</gene>
<dbReference type="InterPro" id="IPR002155">
    <property type="entry name" value="Thiolase"/>
</dbReference>
<dbReference type="PANTHER" id="PTHR18919">
    <property type="entry name" value="ACETYL-COA C-ACYLTRANSFERASE"/>
    <property type="match status" value="1"/>
</dbReference>
<sequence length="397" mass="41375">MTLANDPIVIVSAVRTPMGGLQGDLKSLTAPQLGSAAIRGAVERAGIDAASVEQVLFGCVLPAGLGQAPARQAALGAGLDKHTTCTTLNKMCGSGMQAAIMAHDLLLAGTADVVVAGGMESMTNAPYLLDKARGGYRMGHGKIIDHMFMDGLEDAYDKGRLMGTFAEDCAQANAFSREAQDQFAITSLTRAQDAISSGRFAAEIVPVEVSEGKEKRVITDDEQPPKARLDKIPQLKPAFREGGTVTAANSSSISDGAAALVLMRRSEADKRGLKALAVIHGHAAFADTPALFPTAPIGAIDKLMKRTGWNLAEVDLFEINEAFAVVTLAAMKHLDLPHDKVNIHGGACALGHPIGASGARILVTLLSALRQNNLRRGVAAICIGGGEATAMAVECLY</sequence>
<dbReference type="CDD" id="cd00751">
    <property type="entry name" value="thiolase"/>
    <property type="match status" value="1"/>
</dbReference>
<evidence type="ECO:0000313" key="8">
    <source>
        <dbReference type="EMBL" id="AJQ48177.1"/>
    </source>
</evidence>
<protein>
    <submittedName>
        <fullName evidence="8">Acetyl-CoA acetyltransferase</fullName>
        <ecNumber evidence="8">2.3.1.9</ecNumber>
    </submittedName>
</protein>
<name>A0AAU8RZ34_PSEPU</name>
<dbReference type="Pfam" id="PF00108">
    <property type="entry name" value="Thiolase_N"/>
    <property type="match status" value="1"/>
</dbReference>
<dbReference type="GO" id="GO:0033812">
    <property type="term" value="F:3-oxoadipyl-CoA thiolase activity"/>
    <property type="evidence" value="ECO:0007669"/>
    <property type="project" value="UniProtKB-EC"/>
</dbReference>
<dbReference type="InterPro" id="IPR020610">
    <property type="entry name" value="Thiolase_AS"/>
</dbReference>
<comment type="similarity">
    <text evidence="1 6">Belongs to the thiolase-like superfamily. Thiolase family.</text>
</comment>
<proteinExistence type="inferred from homology"/>
<accession>A0AAU8RZ34</accession>
<dbReference type="InterPro" id="IPR020617">
    <property type="entry name" value="Thiolase_C"/>
</dbReference>
<dbReference type="EMBL" id="CP010979">
    <property type="protein sequence ID" value="AJQ48177.1"/>
    <property type="molecule type" value="Genomic_DNA"/>
</dbReference>
<comment type="catalytic activity">
    <reaction evidence="4">
        <text>succinyl-CoA + acetyl-CoA = 3-oxoadipyl-CoA + CoA</text>
        <dbReference type="Rhea" id="RHEA:19481"/>
        <dbReference type="ChEBI" id="CHEBI:57287"/>
        <dbReference type="ChEBI" id="CHEBI:57288"/>
        <dbReference type="ChEBI" id="CHEBI:57292"/>
        <dbReference type="ChEBI" id="CHEBI:57348"/>
        <dbReference type="EC" id="2.3.1.174"/>
    </reaction>
</comment>
<dbReference type="NCBIfam" id="TIGR01930">
    <property type="entry name" value="AcCoA-C-Actrans"/>
    <property type="match status" value="1"/>
</dbReference>
<dbReference type="GO" id="GO:0044281">
    <property type="term" value="P:small molecule metabolic process"/>
    <property type="evidence" value="ECO:0007669"/>
    <property type="project" value="UniProtKB-ARBA"/>
</dbReference>
<dbReference type="PROSITE" id="PS50206">
    <property type="entry name" value="RHODANESE_3"/>
    <property type="match status" value="1"/>
</dbReference>
<dbReference type="PANTHER" id="PTHR18919:SF138">
    <property type="entry name" value="ACETYL-COA C-ACETYLTRANSFERASE"/>
    <property type="match status" value="1"/>
</dbReference>
<keyword evidence="3 6" id="KW-0012">Acyltransferase</keyword>
<dbReference type="AlphaFoldDB" id="A0AAU8RZ34"/>
<dbReference type="SUPFAM" id="SSF53901">
    <property type="entry name" value="Thiolase-like"/>
    <property type="match status" value="2"/>
</dbReference>
<feature type="active site" description="Proton acceptor" evidence="5">
    <location>
        <position position="382"/>
    </location>
</feature>
<reference evidence="8 9" key="1">
    <citation type="submission" date="2015-02" db="EMBL/GenBank/DDBJ databases">
        <title>Complete Genome Sequencing of Pseudomonas putida S13.1.2.</title>
        <authorList>
            <person name="Chong T.M."/>
            <person name="Chan K.G."/>
            <person name="Dessaux Y."/>
        </authorList>
    </citation>
    <scope>NUCLEOTIDE SEQUENCE [LARGE SCALE GENOMIC DNA]</scope>
    <source>
        <strain evidence="8 9">S13.1.2</strain>
    </source>
</reference>
<evidence type="ECO:0000313" key="9">
    <source>
        <dbReference type="Proteomes" id="UP000033260"/>
    </source>
</evidence>
<evidence type="ECO:0000256" key="1">
    <source>
        <dbReference type="ARBA" id="ARBA00010982"/>
    </source>
</evidence>
<dbReference type="Pfam" id="PF02803">
    <property type="entry name" value="Thiolase_C"/>
    <property type="match status" value="1"/>
</dbReference>
<dbReference type="Proteomes" id="UP000033260">
    <property type="component" value="Chromosome"/>
</dbReference>
<evidence type="ECO:0000256" key="3">
    <source>
        <dbReference type="ARBA" id="ARBA00023315"/>
    </source>
</evidence>
<dbReference type="PROSITE" id="PS00099">
    <property type="entry name" value="THIOLASE_3"/>
    <property type="match status" value="1"/>
</dbReference>
<dbReference type="InterPro" id="IPR001763">
    <property type="entry name" value="Rhodanese-like_dom"/>
</dbReference>
<evidence type="ECO:0000256" key="2">
    <source>
        <dbReference type="ARBA" id="ARBA00022679"/>
    </source>
</evidence>
<dbReference type="InterPro" id="IPR020616">
    <property type="entry name" value="Thiolase_N"/>
</dbReference>
<evidence type="ECO:0000259" key="7">
    <source>
        <dbReference type="PROSITE" id="PS50206"/>
    </source>
</evidence>
<evidence type="ECO:0000256" key="6">
    <source>
        <dbReference type="RuleBase" id="RU003557"/>
    </source>
</evidence>
<dbReference type="InterPro" id="IPR016039">
    <property type="entry name" value="Thiolase-like"/>
</dbReference>
<evidence type="ECO:0000256" key="4">
    <source>
        <dbReference type="ARBA" id="ARBA00048527"/>
    </source>
</evidence>